<dbReference type="PROSITE" id="PS50157">
    <property type="entry name" value="ZINC_FINGER_C2H2_2"/>
    <property type="match status" value="1"/>
</dbReference>
<evidence type="ECO:0000256" key="2">
    <source>
        <dbReference type="ARBA" id="ARBA00022737"/>
    </source>
</evidence>
<reference evidence="8" key="1">
    <citation type="journal article" date="2023" name="Genome Biol. Evol.">
        <title>First Whole Genome Sequence and Flow Cytometry Genome Size Data for the Lichen-Forming Fungus Ramalina farinacea (Ascomycota).</title>
        <authorList>
            <person name="Llewellyn T."/>
            <person name="Mian S."/>
            <person name="Hill R."/>
            <person name="Leitch I.J."/>
            <person name="Gaya E."/>
        </authorList>
    </citation>
    <scope>NUCLEOTIDE SEQUENCE</scope>
    <source>
        <strain evidence="8">LIQ254RAFAR</strain>
    </source>
</reference>
<evidence type="ECO:0000256" key="5">
    <source>
        <dbReference type="PROSITE-ProRule" id="PRU00042"/>
    </source>
</evidence>
<accession>A0AA43QTK4</accession>
<keyword evidence="3 5" id="KW-0863">Zinc-finger</keyword>
<feature type="compositionally biased region" description="Polar residues" evidence="6">
    <location>
        <begin position="17"/>
        <end position="28"/>
    </location>
</feature>
<dbReference type="PANTHER" id="PTHR24379:SF121">
    <property type="entry name" value="C2H2-TYPE DOMAIN-CONTAINING PROTEIN"/>
    <property type="match status" value="1"/>
</dbReference>
<feature type="region of interest" description="Disordered" evidence="6">
    <location>
        <begin position="568"/>
        <end position="597"/>
    </location>
</feature>
<comment type="caution">
    <text evidence="8">The sequence shown here is derived from an EMBL/GenBank/DDBJ whole genome shotgun (WGS) entry which is preliminary data.</text>
</comment>
<dbReference type="PROSITE" id="PS00028">
    <property type="entry name" value="ZINC_FINGER_C2H2_1"/>
    <property type="match status" value="1"/>
</dbReference>
<sequence length="840" mass="92816">MTALPSNPRRGYKTGVPPTSSLLHSPTNPHHARLQLNPDCDRVLKKSATFHSPKSPATEDDPIVHIPLLARRSPTSPKQLEDAVAAGEQRVSQLLGSVDRSLSGLQTFATDSQETVRPDEHPIPRFMLGVIDQDHMDVDSNLDQAVASKHQPHHHHHSSDSGIGSSVTASEDTASRDNAGKHPPPKQSNPAATKTHSLQAHELDDYKKSIPSIINTLQSGINGAGQTNLQHALSAYACRQIQKYLIVPILKEVTLKSFHPLVLGIPVRVGRKEITCLRDLEKVLLFLAPVSGSLLNRHRRLAHCFGVQRFSESRSVFVKFCETSIQCLHTTVEHLNDSDQRRPTDRPYTNSYFVDLTEQVRQYAAMISAARERMAAGRAQAGDEETTYDIAVTCPYSSMLTYRRNSKISLEGGIGQTGRPAELVRTSNGHSVSLATGEEIDLVALREEAARYGEGHFDDEVLLSMARRRKAAAEKVAQRCRECDKEFKRPCDLTKHEKTHTRPWKCNEPSCKYSQYGWPTEKERDRHVNDKHSSTPSMYKCQYHPCPYESKRESNCKQHMEKAHGWAYVRSKNNGKSSKKAGKTASKSPSNPQMVTPDSHIFEASESEFGDSSTSPYMRTLSSAGTTANGSIAGTSPYLSMNGAYTPSPFEPTFTYDQPNPTLTPQSPFTPASHRLSLDSTSGNDPNENLPPSFNQSIGDLDMPLFDANYDWSNMDTDFESLNVQLFTPAASIAEAHNFNGYHSRNPSISLDQALPEGKKLSPGAQGAVMLYSPHSQVAADEGFDDFTTTDMGKPTNDFALFDDSRPDASGMSLFQDLPPFQSQTWNGAAQGFDSQMMDD</sequence>
<dbReference type="InterPro" id="IPR036236">
    <property type="entry name" value="Znf_C2H2_sf"/>
</dbReference>
<dbReference type="PANTHER" id="PTHR24379">
    <property type="entry name" value="KRAB AND ZINC FINGER DOMAIN-CONTAINING"/>
    <property type="match status" value="1"/>
</dbReference>
<evidence type="ECO:0000256" key="4">
    <source>
        <dbReference type="ARBA" id="ARBA00022833"/>
    </source>
</evidence>
<feature type="compositionally biased region" description="Polar residues" evidence="6">
    <location>
        <begin position="678"/>
        <end position="691"/>
    </location>
</feature>
<dbReference type="GO" id="GO:0008270">
    <property type="term" value="F:zinc ion binding"/>
    <property type="evidence" value="ECO:0007669"/>
    <property type="project" value="UniProtKB-KW"/>
</dbReference>
<evidence type="ECO:0000256" key="1">
    <source>
        <dbReference type="ARBA" id="ARBA00022723"/>
    </source>
</evidence>
<feature type="region of interest" description="Disordered" evidence="6">
    <location>
        <begin position="46"/>
        <end position="65"/>
    </location>
</feature>
<name>A0AA43QTK4_9LECA</name>
<dbReference type="SMART" id="SM00355">
    <property type="entry name" value="ZnF_C2H2"/>
    <property type="match status" value="3"/>
</dbReference>
<dbReference type="EMBL" id="JAPUFD010000014">
    <property type="protein sequence ID" value="MDI1491439.1"/>
    <property type="molecule type" value="Genomic_DNA"/>
</dbReference>
<feature type="domain" description="C2H2-type" evidence="7">
    <location>
        <begin position="478"/>
        <end position="505"/>
    </location>
</feature>
<protein>
    <recommendedName>
        <fullName evidence="7">C2H2-type domain-containing protein</fullName>
    </recommendedName>
</protein>
<feature type="compositionally biased region" description="Polar residues" evidence="6">
    <location>
        <begin position="657"/>
        <end position="670"/>
    </location>
</feature>
<evidence type="ECO:0000256" key="6">
    <source>
        <dbReference type="SAM" id="MobiDB-lite"/>
    </source>
</evidence>
<keyword evidence="2" id="KW-0677">Repeat</keyword>
<feature type="region of interest" description="Disordered" evidence="6">
    <location>
        <begin position="146"/>
        <end position="195"/>
    </location>
</feature>
<keyword evidence="4" id="KW-0862">Zinc</keyword>
<evidence type="ECO:0000313" key="8">
    <source>
        <dbReference type="EMBL" id="MDI1491439.1"/>
    </source>
</evidence>
<dbReference type="Proteomes" id="UP001161017">
    <property type="component" value="Unassembled WGS sequence"/>
</dbReference>
<keyword evidence="1" id="KW-0479">Metal-binding</keyword>
<dbReference type="AlphaFoldDB" id="A0AA43QTK4"/>
<evidence type="ECO:0000256" key="3">
    <source>
        <dbReference type="ARBA" id="ARBA00022771"/>
    </source>
</evidence>
<proteinExistence type="predicted"/>
<organism evidence="8 9">
    <name type="scientific">Ramalina farinacea</name>
    <dbReference type="NCBI Taxonomy" id="258253"/>
    <lineage>
        <taxon>Eukaryota</taxon>
        <taxon>Fungi</taxon>
        <taxon>Dikarya</taxon>
        <taxon>Ascomycota</taxon>
        <taxon>Pezizomycotina</taxon>
        <taxon>Lecanoromycetes</taxon>
        <taxon>OSLEUM clade</taxon>
        <taxon>Lecanoromycetidae</taxon>
        <taxon>Lecanorales</taxon>
        <taxon>Lecanorineae</taxon>
        <taxon>Ramalinaceae</taxon>
        <taxon>Ramalina</taxon>
    </lineage>
</organism>
<dbReference type="InterPro" id="IPR013087">
    <property type="entry name" value="Znf_C2H2_type"/>
</dbReference>
<keyword evidence="9" id="KW-1185">Reference proteome</keyword>
<gene>
    <name evidence="8" type="ORF">OHK93_002648</name>
</gene>
<feature type="region of interest" description="Disordered" evidence="6">
    <location>
        <begin position="1"/>
        <end position="34"/>
    </location>
</feature>
<evidence type="ECO:0000313" key="9">
    <source>
        <dbReference type="Proteomes" id="UP001161017"/>
    </source>
</evidence>
<evidence type="ECO:0000259" key="7">
    <source>
        <dbReference type="PROSITE" id="PS50157"/>
    </source>
</evidence>
<feature type="region of interest" description="Disordered" evidence="6">
    <location>
        <begin position="657"/>
        <end position="691"/>
    </location>
</feature>
<dbReference type="SUPFAM" id="SSF57667">
    <property type="entry name" value="beta-beta-alpha zinc fingers"/>
    <property type="match status" value="1"/>
</dbReference>